<protein>
    <submittedName>
        <fullName evidence="5">Methyl-accepting chemotaxis protein</fullName>
    </submittedName>
</protein>
<feature type="coiled-coil region" evidence="3">
    <location>
        <begin position="279"/>
        <end position="313"/>
    </location>
</feature>
<proteinExistence type="predicted"/>
<sequence length="457" mass="51707">MGVFFLFFVCYDKHISNFFMLVKEVFVLFKRKQHERDLQLEAILQMKEEPIRLNGGTIERQFALIGMTTKDVAILRYVQPHIEANIARIVDAFYGALQKESHLLSIIQQHSTIERLKQTLTVHVKEMFRGNIDEAFIEKRRRVAQAHVRIGLEPKWYIASFQHLLEEILAVMLEILPQPSYVIVVMKSVSKMLNVEQQLVLEQYERENEALRMQMEALKQQIKEQVKLSLQHLSHVSDEVSASVSSLNEQATSISQAAKEASIVAIESTEKSTQGKQQLQTQVENMVQMNEKMAQIEANMNKLQQAMKEIEHIAALVTSIADQTNMLSLNASIEAARAGEHGKGFAVVANEVRKLATQTKQSVADVARVLGDIHHHIMTMSQSLEQASLSVTESTNGIETVYTFFDEFASALEQIRQYNVRIDDDMKACVQTVGEIHEAMTHVSASADELEGLASEL</sequence>
<evidence type="ECO:0000313" key="5">
    <source>
        <dbReference type="EMBL" id="ACJ34314.1"/>
    </source>
</evidence>
<dbReference type="PROSITE" id="PS50111">
    <property type="entry name" value="CHEMOTAXIS_TRANSDUC_2"/>
    <property type="match status" value="1"/>
</dbReference>
<dbReference type="HOGENOM" id="CLU_000445_21_4_9"/>
<dbReference type="Proteomes" id="UP000000742">
    <property type="component" value="Chromosome"/>
</dbReference>
<dbReference type="SMART" id="SM00283">
    <property type="entry name" value="MA"/>
    <property type="match status" value="1"/>
</dbReference>
<dbReference type="KEGG" id="afl:Aflv_1953"/>
<dbReference type="GO" id="GO:0020037">
    <property type="term" value="F:heme binding"/>
    <property type="evidence" value="ECO:0007669"/>
    <property type="project" value="InterPro"/>
</dbReference>
<dbReference type="InterPro" id="IPR004089">
    <property type="entry name" value="MCPsignal_dom"/>
</dbReference>
<dbReference type="GO" id="GO:0016020">
    <property type="term" value="C:membrane"/>
    <property type="evidence" value="ECO:0007669"/>
    <property type="project" value="InterPro"/>
</dbReference>
<dbReference type="InterPro" id="IPR044398">
    <property type="entry name" value="Globin-sensor_dom"/>
</dbReference>
<dbReference type="InterPro" id="IPR012292">
    <property type="entry name" value="Globin/Proto"/>
</dbReference>
<feature type="domain" description="Methyl-accepting transducer" evidence="4">
    <location>
        <begin position="238"/>
        <end position="457"/>
    </location>
</feature>
<feature type="coiled-coil region" evidence="3">
    <location>
        <begin position="194"/>
        <end position="228"/>
    </location>
</feature>
<evidence type="ECO:0000259" key="4">
    <source>
        <dbReference type="PROSITE" id="PS50111"/>
    </source>
</evidence>
<evidence type="ECO:0000256" key="3">
    <source>
        <dbReference type="SAM" id="Coils"/>
    </source>
</evidence>
<reference evidence="5 6" key="1">
    <citation type="journal article" date="2008" name="Genome Biol.">
        <title>Encapsulated in silica: genome, proteome and physiology of the thermophilic bacterium Anoxybacillus flavithermus WK1.</title>
        <authorList>
            <person name="Saw J.H."/>
            <person name="Mountain B.W."/>
            <person name="Feng L."/>
            <person name="Omelchenko M.V."/>
            <person name="Hou S."/>
            <person name="Saito J.A."/>
            <person name="Stott M.B."/>
            <person name="Li D."/>
            <person name="Zhao G."/>
            <person name="Wu J."/>
            <person name="Galperin M.Y."/>
            <person name="Koonin E.V."/>
            <person name="Makarova K.S."/>
            <person name="Wolf Y.I."/>
            <person name="Rigden D.J."/>
            <person name="Dunfield P.F."/>
            <person name="Wang L."/>
            <person name="Alam M."/>
        </authorList>
    </citation>
    <scope>NUCLEOTIDE SEQUENCE [LARGE SCALE GENOMIC DNA]</scope>
    <source>
        <strain evidence="6">DSM 21510 / WK1</strain>
    </source>
</reference>
<name>B7GL85_ANOFW</name>
<dbReference type="EMBL" id="CP000922">
    <property type="protein sequence ID" value="ACJ34314.1"/>
    <property type="molecule type" value="Genomic_DNA"/>
</dbReference>
<dbReference type="InterPro" id="IPR039379">
    <property type="entry name" value="Protoglobin_sensor_dom"/>
</dbReference>
<organism evidence="5 6">
    <name type="scientific">Anoxybacillus flavithermus (strain DSM 21510 / WK1)</name>
    <dbReference type="NCBI Taxonomy" id="491915"/>
    <lineage>
        <taxon>Bacteria</taxon>
        <taxon>Bacillati</taxon>
        <taxon>Bacillota</taxon>
        <taxon>Bacilli</taxon>
        <taxon>Bacillales</taxon>
        <taxon>Anoxybacillaceae</taxon>
        <taxon>Anoxybacillus</taxon>
    </lineage>
</organism>
<dbReference type="CDD" id="cd01068">
    <property type="entry name" value="globin_sensor"/>
    <property type="match status" value="1"/>
</dbReference>
<evidence type="ECO:0000256" key="2">
    <source>
        <dbReference type="PROSITE-ProRule" id="PRU00284"/>
    </source>
</evidence>
<accession>B7GL85</accession>
<dbReference type="Gene3D" id="1.10.287.950">
    <property type="entry name" value="Methyl-accepting chemotaxis protein"/>
    <property type="match status" value="1"/>
</dbReference>
<evidence type="ECO:0000313" key="6">
    <source>
        <dbReference type="Proteomes" id="UP000000742"/>
    </source>
</evidence>
<evidence type="ECO:0000256" key="1">
    <source>
        <dbReference type="ARBA" id="ARBA00023224"/>
    </source>
</evidence>
<dbReference type="Pfam" id="PF00015">
    <property type="entry name" value="MCPsignal"/>
    <property type="match status" value="1"/>
</dbReference>
<dbReference type="eggNOG" id="COG0840">
    <property type="taxonomic scope" value="Bacteria"/>
</dbReference>
<keyword evidence="1 2" id="KW-0807">Transducer</keyword>
<dbReference type="InterPro" id="IPR009050">
    <property type="entry name" value="Globin-like_sf"/>
</dbReference>
<dbReference type="SUPFAM" id="SSF58104">
    <property type="entry name" value="Methyl-accepting chemotaxis protein (MCP) signaling domain"/>
    <property type="match status" value="1"/>
</dbReference>
<dbReference type="STRING" id="491915.Aflv_1953"/>
<dbReference type="SUPFAM" id="SSF46458">
    <property type="entry name" value="Globin-like"/>
    <property type="match status" value="1"/>
</dbReference>
<dbReference type="PANTHER" id="PTHR32089:SF118">
    <property type="entry name" value="HEME-BASED AEROTACTIC TRANSDUCER HEMAT"/>
    <property type="match status" value="1"/>
</dbReference>
<dbReference type="GO" id="GO:0007165">
    <property type="term" value="P:signal transduction"/>
    <property type="evidence" value="ECO:0007669"/>
    <property type="project" value="UniProtKB-KW"/>
</dbReference>
<dbReference type="AlphaFoldDB" id="B7GL85"/>
<dbReference type="Pfam" id="PF11563">
    <property type="entry name" value="Protoglobin"/>
    <property type="match status" value="1"/>
</dbReference>
<dbReference type="PANTHER" id="PTHR32089">
    <property type="entry name" value="METHYL-ACCEPTING CHEMOTAXIS PROTEIN MCPB"/>
    <property type="match status" value="1"/>
</dbReference>
<dbReference type="Gene3D" id="1.10.490.10">
    <property type="entry name" value="Globins"/>
    <property type="match status" value="1"/>
</dbReference>
<keyword evidence="3" id="KW-0175">Coiled coil</keyword>
<gene>
    <name evidence="5" type="primary">hemAT</name>
    <name evidence="5" type="ordered locus">Aflv_1953</name>
</gene>
<dbReference type="GO" id="GO:0019825">
    <property type="term" value="F:oxygen binding"/>
    <property type="evidence" value="ECO:0007669"/>
    <property type="project" value="InterPro"/>
</dbReference>